<dbReference type="InterPro" id="IPR001810">
    <property type="entry name" value="F-box_dom"/>
</dbReference>
<dbReference type="Pfam" id="PF12937">
    <property type="entry name" value="F-box-like"/>
    <property type="match status" value="1"/>
</dbReference>
<protein>
    <recommendedName>
        <fullName evidence="1">F-box domain-containing protein</fullName>
    </recommendedName>
</protein>
<evidence type="ECO:0000313" key="3">
    <source>
        <dbReference type="Proteomes" id="UP001437256"/>
    </source>
</evidence>
<dbReference type="Proteomes" id="UP001437256">
    <property type="component" value="Unassembled WGS sequence"/>
</dbReference>
<dbReference type="InterPro" id="IPR032675">
    <property type="entry name" value="LRR_dom_sf"/>
</dbReference>
<keyword evidence="3" id="KW-1185">Reference proteome</keyword>
<dbReference type="EMBL" id="JBBXMP010000033">
    <property type="protein sequence ID" value="KAL0066680.1"/>
    <property type="molecule type" value="Genomic_DNA"/>
</dbReference>
<accession>A0ABR2ZZH6</accession>
<dbReference type="SUPFAM" id="SSF81383">
    <property type="entry name" value="F-box domain"/>
    <property type="match status" value="1"/>
</dbReference>
<name>A0ABR2ZZH6_9AGAR</name>
<evidence type="ECO:0000259" key="1">
    <source>
        <dbReference type="Pfam" id="PF12937"/>
    </source>
</evidence>
<dbReference type="InterPro" id="IPR036047">
    <property type="entry name" value="F-box-like_dom_sf"/>
</dbReference>
<feature type="domain" description="F-box" evidence="1">
    <location>
        <begin position="42"/>
        <end position="81"/>
    </location>
</feature>
<sequence length="611" mass="69099">MSHLNACYKPPPSTDPFLRKLILANKRIFGPDLLLGVSPRFPDEVWREVFLELGNPTALLSCILTCKRFRDIAEPELYRTIQYHSSASCSTLRSSSFTGRDPNNLQYILRSVKGIVLGSGHSDRELWFNDNERRPSFTLLASFPNRDQFDEYEVKALWITSFYPSFASNITKLVLVTVHLPKPQLAPALIALTGLRQLYIYGCKLEDVGSATRRAAVEARMRNLTDLRIWRHSSWYHKALAPAAQPAGATTTTNTWPVITVDLLFATRSLHTLYIDWTASVAYPLIGRITPVQTAFLTEAVPHLRILHVRCSIRFAKPDGEDGHRDVARLGQFLRACTSLEELHLVNANHISDFAQYMGYVGLTNLRVYLGPVAFLPLLLSPDASGLESVIITGIPEPRVDDRTHEAVPQREPDDEVLSRAFSQQRARNLQHLSFFCSQWHKEILACVSTCSPQLKTLKVGYSSGGIAENDWLAMGGLYLKKLPQLSTFHLYKVEKTQPQSNQERTEGLVPKEGEPLLAEVFAAWKDTAPLLDEVSFDPCTVWMRSKVAEGRKVYDEDVATNDLHYRRQSSAWSEWRMHKLSRKENPSVTLDKLALDRAIAEDREADLWLA</sequence>
<dbReference type="Gene3D" id="3.80.10.10">
    <property type="entry name" value="Ribonuclease Inhibitor"/>
    <property type="match status" value="1"/>
</dbReference>
<proteinExistence type="predicted"/>
<evidence type="ECO:0000313" key="2">
    <source>
        <dbReference type="EMBL" id="KAL0066680.1"/>
    </source>
</evidence>
<dbReference type="SUPFAM" id="SSF52047">
    <property type="entry name" value="RNI-like"/>
    <property type="match status" value="1"/>
</dbReference>
<comment type="caution">
    <text evidence="2">The sequence shown here is derived from an EMBL/GenBank/DDBJ whole genome shotgun (WGS) entry which is preliminary data.</text>
</comment>
<gene>
    <name evidence="2" type="ORF">AAF712_006283</name>
</gene>
<reference evidence="2 3" key="1">
    <citation type="submission" date="2024-05" db="EMBL/GenBank/DDBJ databases">
        <title>A draft genome resource for the thread blight pathogen Marasmius tenuissimus strain MS-2.</title>
        <authorList>
            <person name="Yulfo-Soto G.E."/>
            <person name="Baruah I.K."/>
            <person name="Amoako-Attah I."/>
            <person name="Bukari Y."/>
            <person name="Meinhardt L.W."/>
            <person name="Bailey B.A."/>
            <person name="Cohen S.P."/>
        </authorList>
    </citation>
    <scope>NUCLEOTIDE SEQUENCE [LARGE SCALE GENOMIC DNA]</scope>
    <source>
        <strain evidence="2 3">MS-2</strain>
    </source>
</reference>
<organism evidence="2 3">
    <name type="scientific">Marasmius tenuissimus</name>
    <dbReference type="NCBI Taxonomy" id="585030"/>
    <lineage>
        <taxon>Eukaryota</taxon>
        <taxon>Fungi</taxon>
        <taxon>Dikarya</taxon>
        <taxon>Basidiomycota</taxon>
        <taxon>Agaricomycotina</taxon>
        <taxon>Agaricomycetes</taxon>
        <taxon>Agaricomycetidae</taxon>
        <taxon>Agaricales</taxon>
        <taxon>Marasmiineae</taxon>
        <taxon>Marasmiaceae</taxon>
        <taxon>Marasmius</taxon>
    </lineage>
</organism>